<keyword evidence="3" id="KW-0274">FAD</keyword>
<evidence type="ECO:0000256" key="1">
    <source>
        <dbReference type="ARBA" id="ARBA00001974"/>
    </source>
</evidence>
<comment type="cofactor">
    <cofactor evidence="1">
        <name>FAD</name>
        <dbReference type="ChEBI" id="CHEBI:57692"/>
    </cofactor>
</comment>
<dbReference type="RefSeq" id="WP_276266641.1">
    <property type="nucleotide sequence ID" value="NZ_JARJLM010000404.1"/>
</dbReference>
<dbReference type="PRINTS" id="PR00420">
    <property type="entry name" value="RNGMNOXGNASE"/>
</dbReference>
<sequence>MSIDYQRLTFEYQPCAEQGPEHAAGHAHPVIVVGAGPVGLATAIDLAQLGVPVVLVDDDCTLSSGSRAICFAKRTLDIFDRLGCGERMVEKGVCWNVGKVFLRDEQVYGFDLLPESGHQRPAFINLQQYYAEGFLLDRARQLPNLQVRWKHKVVGIAQRHAGTPDAAVTLTVETPDGTYALDGRYVVAADGARSPLRGLLGLDSKGRTFKDRFLIADVKMEADFPTERWFWFDPPFHPNQSVLLHRQPDNVWRIDFQLGWDADPVAEKAPERVMPRVQALLGPDAKFTLEWVSVYTFSCLRMDSFRHGNVLFAGDAAHGVSPFGARGANSGVQDAENLAWKLAFVLQGRAPDSLLDTYASEREYAADENIRNSTRSTDFITPKSPVSKVFRDAVLNLSKQHAFARQLVNSGRLSVPAVLHASPLNTPDSSAFAGRMVPGAACVDAPVSGVTGTGWLLQHLGGQFTGLVFGAPDTLDASVLHALQRLQQGMTPLKLVFAGAGDASPPAPAWPGAAVLRDAEGLAAQRYDAQPGTFYLIRPDQHVCARWRQVDAAAVEKALERATGKAPAAQAAQLAA</sequence>
<dbReference type="Gene3D" id="3.50.50.60">
    <property type="entry name" value="FAD/NAD(P)-binding domain"/>
    <property type="match status" value="1"/>
</dbReference>
<evidence type="ECO:0000259" key="4">
    <source>
        <dbReference type="Pfam" id="PF01494"/>
    </source>
</evidence>
<dbReference type="PANTHER" id="PTHR43004:SF19">
    <property type="entry name" value="BINDING MONOOXYGENASE, PUTATIVE (JCVI)-RELATED"/>
    <property type="match status" value="1"/>
</dbReference>
<dbReference type="InterPro" id="IPR002938">
    <property type="entry name" value="FAD-bd"/>
</dbReference>
<feature type="domain" description="FAD-binding" evidence="4">
    <location>
        <begin position="29"/>
        <end position="372"/>
    </location>
</feature>
<evidence type="ECO:0000256" key="2">
    <source>
        <dbReference type="ARBA" id="ARBA00022630"/>
    </source>
</evidence>
<protein>
    <submittedName>
        <fullName evidence="5">FAD-dependent oxidoreductase</fullName>
    </submittedName>
</protein>
<evidence type="ECO:0000313" key="5">
    <source>
        <dbReference type="EMBL" id="MDF3836040.1"/>
    </source>
</evidence>
<keyword evidence="2" id="KW-0285">Flavoprotein</keyword>
<dbReference type="Proteomes" id="UP001216674">
    <property type="component" value="Unassembled WGS sequence"/>
</dbReference>
<dbReference type="Gene3D" id="3.30.70.2450">
    <property type="match status" value="1"/>
</dbReference>
<dbReference type="InterPro" id="IPR036188">
    <property type="entry name" value="FAD/NAD-bd_sf"/>
</dbReference>
<dbReference type="SUPFAM" id="SSF51905">
    <property type="entry name" value="FAD/NAD(P)-binding domain"/>
    <property type="match status" value="1"/>
</dbReference>
<evidence type="ECO:0000256" key="3">
    <source>
        <dbReference type="ARBA" id="ARBA00022827"/>
    </source>
</evidence>
<name>A0ABT6ATT6_9BURK</name>
<gene>
    <name evidence="5" type="ORF">P3W85_24255</name>
</gene>
<dbReference type="InterPro" id="IPR050641">
    <property type="entry name" value="RIFMO-like"/>
</dbReference>
<evidence type="ECO:0000313" key="6">
    <source>
        <dbReference type="Proteomes" id="UP001216674"/>
    </source>
</evidence>
<reference evidence="5 6" key="1">
    <citation type="submission" date="2023-03" db="EMBL/GenBank/DDBJ databases">
        <title>Draft assemblies of triclosan tolerant bacteria isolated from returned activated sludge.</title>
        <authorList>
            <person name="Van Hamelsveld S."/>
        </authorList>
    </citation>
    <scope>NUCLEOTIDE SEQUENCE [LARGE SCALE GENOMIC DNA]</scope>
    <source>
        <strain evidence="5 6">GW210010_S58</strain>
    </source>
</reference>
<dbReference type="NCBIfam" id="NF006002">
    <property type="entry name" value="PRK08132.1"/>
    <property type="match status" value="1"/>
</dbReference>
<dbReference type="Gene3D" id="3.40.30.120">
    <property type="match status" value="1"/>
</dbReference>
<accession>A0ABT6ATT6</accession>
<dbReference type="PANTHER" id="PTHR43004">
    <property type="entry name" value="TRK SYSTEM POTASSIUM UPTAKE PROTEIN"/>
    <property type="match status" value="1"/>
</dbReference>
<organism evidence="5 6">
    <name type="scientific">Cupriavidus basilensis</name>
    <dbReference type="NCBI Taxonomy" id="68895"/>
    <lineage>
        <taxon>Bacteria</taxon>
        <taxon>Pseudomonadati</taxon>
        <taxon>Pseudomonadota</taxon>
        <taxon>Betaproteobacteria</taxon>
        <taxon>Burkholderiales</taxon>
        <taxon>Burkholderiaceae</taxon>
        <taxon>Cupriavidus</taxon>
    </lineage>
</organism>
<dbReference type="Pfam" id="PF01494">
    <property type="entry name" value="FAD_binding_3"/>
    <property type="match status" value="1"/>
</dbReference>
<keyword evidence="6" id="KW-1185">Reference proteome</keyword>
<proteinExistence type="predicted"/>
<comment type="caution">
    <text evidence="5">The sequence shown here is derived from an EMBL/GenBank/DDBJ whole genome shotgun (WGS) entry which is preliminary data.</text>
</comment>
<dbReference type="EMBL" id="JARJLM010000404">
    <property type="protein sequence ID" value="MDF3836040.1"/>
    <property type="molecule type" value="Genomic_DNA"/>
</dbReference>